<sequence>MADKIIEFSPGAVNSVSDSASYHVSQRDEQLLKMQKQIDELSRLVRSGSRHTSPRTHRNRSPSRTGAQKREDWQCWYHFRFKEKAEHCVLPCAFKQTKRDSPAGAATASVLRGGSRKLYVNKNSYRIFNGYR</sequence>
<feature type="region of interest" description="Disordered" evidence="1">
    <location>
        <begin position="42"/>
        <end position="69"/>
    </location>
</feature>
<organism evidence="2 3">
    <name type="scientific">Araneus ventricosus</name>
    <name type="common">Orbweaver spider</name>
    <name type="synonym">Epeira ventricosa</name>
    <dbReference type="NCBI Taxonomy" id="182803"/>
    <lineage>
        <taxon>Eukaryota</taxon>
        <taxon>Metazoa</taxon>
        <taxon>Ecdysozoa</taxon>
        <taxon>Arthropoda</taxon>
        <taxon>Chelicerata</taxon>
        <taxon>Arachnida</taxon>
        <taxon>Araneae</taxon>
        <taxon>Araneomorphae</taxon>
        <taxon>Entelegynae</taxon>
        <taxon>Araneoidea</taxon>
        <taxon>Araneidae</taxon>
        <taxon>Araneus</taxon>
    </lineage>
</organism>
<name>A0A4Y2EZ85_ARAVE</name>
<gene>
    <name evidence="2" type="ORF">AVEN_83692_1</name>
</gene>
<dbReference type="EMBL" id="BGPR01000726">
    <property type="protein sequence ID" value="GBM33185.1"/>
    <property type="molecule type" value="Genomic_DNA"/>
</dbReference>
<dbReference type="AlphaFoldDB" id="A0A4Y2EZ85"/>
<accession>A0A4Y2EZ85</accession>
<reference evidence="2 3" key="1">
    <citation type="journal article" date="2019" name="Sci. Rep.">
        <title>Orb-weaving spider Araneus ventricosus genome elucidates the spidroin gene catalogue.</title>
        <authorList>
            <person name="Kono N."/>
            <person name="Nakamura H."/>
            <person name="Ohtoshi R."/>
            <person name="Moran D.A.P."/>
            <person name="Shinohara A."/>
            <person name="Yoshida Y."/>
            <person name="Fujiwara M."/>
            <person name="Mori M."/>
            <person name="Tomita M."/>
            <person name="Arakawa K."/>
        </authorList>
    </citation>
    <scope>NUCLEOTIDE SEQUENCE [LARGE SCALE GENOMIC DNA]</scope>
</reference>
<evidence type="ECO:0000256" key="1">
    <source>
        <dbReference type="SAM" id="MobiDB-lite"/>
    </source>
</evidence>
<keyword evidence="3" id="KW-1185">Reference proteome</keyword>
<dbReference type="Proteomes" id="UP000499080">
    <property type="component" value="Unassembled WGS sequence"/>
</dbReference>
<evidence type="ECO:0000313" key="2">
    <source>
        <dbReference type="EMBL" id="GBM33185.1"/>
    </source>
</evidence>
<proteinExistence type="predicted"/>
<evidence type="ECO:0000313" key="3">
    <source>
        <dbReference type="Proteomes" id="UP000499080"/>
    </source>
</evidence>
<dbReference type="OrthoDB" id="10257314at2759"/>
<protein>
    <submittedName>
        <fullName evidence="2">Uncharacterized protein</fullName>
    </submittedName>
</protein>
<feature type="compositionally biased region" description="Basic residues" evidence="1">
    <location>
        <begin position="48"/>
        <end position="61"/>
    </location>
</feature>
<comment type="caution">
    <text evidence="2">The sequence shown here is derived from an EMBL/GenBank/DDBJ whole genome shotgun (WGS) entry which is preliminary data.</text>
</comment>